<dbReference type="AlphaFoldDB" id="F8FAE4"/>
<dbReference type="EMBL" id="CP002869">
    <property type="protein sequence ID" value="AEI39597.1"/>
    <property type="molecule type" value="Genomic_DNA"/>
</dbReference>
<reference evidence="2" key="1">
    <citation type="submission" date="2011-06" db="EMBL/GenBank/DDBJ databases">
        <title>Complete genome sequence of Paenibacillus mucilaginosus KNP414.</title>
        <authorList>
            <person name="Wang J."/>
            <person name="Hu S."/>
            <person name="Hu X."/>
            <person name="Zhang B."/>
            <person name="Dong D."/>
            <person name="Zhang S."/>
            <person name="Zhao K."/>
            <person name="Wu D."/>
        </authorList>
    </citation>
    <scope>NUCLEOTIDE SEQUENCE [LARGE SCALE GENOMIC DNA]</scope>
    <source>
        <strain evidence="2">KNP414</strain>
    </source>
</reference>
<dbReference type="HOGENOM" id="CLU_3313813_0_0_9"/>
<gene>
    <name evidence="1" type="ordered locus">KNP414_01007</name>
</gene>
<name>F8FAE4_PAEMK</name>
<evidence type="ECO:0000313" key="2">
    <source>
        <dbReference type="Proteomes" id="UP000006620"/>
    </source>
</evidence>
<protein>
    <submittedName>
        <fullName evidence="1">Uncharacterized protein</fullName>
    </submittedName>
</protein>
<accession>F8FAE4</accession>
<reference evidence="1 2" key="2">
    <citation type="journal article" date="2013" name="Genome Announc.">
        <title>Genome Sequence of Growth-Improving Paenibacillus mucilaginosus Strain KNP414.</title>
        <authorList>
            <person name="Lu J.J."/>
            <person name="Wang J.F."/>
            <person name="Hu X.F."/>
        </authorList>
    </citation>
    <scope>NUCLEOTIDE SEQUENCE [LARGE SCALE GENOMIC DNA]</scope>
    <source>
        <strain evidence="1 2">KNP414</strain>
    </source>
</reference>
<evidence type="ECO:0000313" key="1">
    <source>
        <dbReference type="EMBL" id="AEI39597.1"/>
    </source>
</evidence>
<sequence>MPEEAEPGACSSQADSGIGLIQERGVCSVDEFLIKNDPT</sequence>
<organism evidence="1 2">
    <name type="scientific">Paenibacillus mucilaginosus (strain KNP414)</name>
    <dbReference type="NCBI Taxonomy" id="1036673"/>
    <lineage>
        <taxon>Bacteria</taxon>
        <taxon>Bacillati</taxon>
        <taxon>Bacillota</taxon>
        <taxon>Bacilli</taxon>
        <taxon>Bacillales</taxon>
        <taxon>Paenibacillaceae</taxon>
        <taxon>Paenibacillus</taxon>
    </lineage>
</organism>
<dbReference type="Proteomes" id="UP000006620">
    <property type="component" value="Chromosome"/>
</dbReference>
<dbReference type="KEGG" id="pms:KNP414_01007"/>
<proteinExistence type="predicted"/>